<dbReference type="RefSeq" id="WP_117536603.1">
    <property type="nucleotide sequence ID" value="NZ_CP060636.1"/>
</dbReference>
<protein>
    <recommendedName>
        <fullName evidence="3">HEAT repeat domain-containing protein</fullName>
    </recommendedName>
</protein>
<keyword evidence="2" id="KW-1185">Reference proteome</keyword>
<proteinExistence type="predicted"/>
<dbReference type="AlphaFoldDB" id="A0A7G9GRJ6"/>
<name>A0A7G9GRJ6_9FIRM</name>
<accession>A0A7G9GRJ6</accession>
<organism evidence="1 2">
    <name type="scientific">[Eubacterium] hominis</name>
    <dbReference type="NCBI Taxonomy" id="2764325"/>
    <lineage>
        <taxon>Bacteria</taxon>
        <taxon>Bacillati</taxon>
        <taxon>Bacillota</taxon>
        <taxon>Erysipelotrichia</taxon>
        <taxon>Erysipelotrichales</taxon>
        <taxon>Erysipelotrichaceae</taxon>
        <taxon>Amedibacillus</taxon>
    </lineage>
</organism>
<reference evidence="1 2" key="1">
    <citation type="submission" date="2020-08" db="EMBL/GenBank/DDBJ databases">
        <authorList>
            <person name="Liu C."/>
            <person name="Sun Q."/>
        </authorList>
    </citation>
    <scope>NUCLEOTIDE SEQUENCE [LARGE SCALE GENOMIC DNA]</scope>
    <source>
        <strain evidence="1 2">NSJ-61</strain>
    </source>
</reference>
<evidence type="ECO:0008006" key="3">
    <source>
        <dbReference type="Google" id="ProtNLM"/>
    </source>
</evidence>
<dbReference type="Proteomes" id="UP000515856">
    <property type="component" value="Chromosome"/>
</dbReference>
<evidence type="ECO:0000313" key="2">
    <source>
        <dbReference type="Proteomes" id="UP000515856"/>
    </source>
</evidence>
<dbReference type="EMBL" id="CP060636">
    <property type="protein sequence ID" value="QNM13428.1"/>
    <property type="molecule type" value="Genomic_DNA"/>
</dbReference>
<sequence>MRTEDLEKITPYTNGVWDKENLIEYLIWKCDRRFSTWIDDYFSSYLNDWQLAELLFDIVLDDDFDGFDARMSAAYFISQLSEDILKEKKDLLIKAQENEVEACRPLSYIKKSYDWL</sequence>
<dbReference type="KEGG" id="ehn:H9Q80_05630"/>
<evidence type="ECO:0000313" key="1">
    <source>
        <dbReference type="EMBL" id="QNM13428.1"/>
    </source>
</evidence>
<gene>
    <name evidence="1" type="ORF">H9Q80_05630</name>
</gene>